<dbReference type="Pfam" id="PF18912">
    <property type="entry name" value="DZR_2"/>
    <property type="match status" value="1"/>
</dbReference>
<feature type="domain" description="Double zinc ribbon" evidence="3">
    <location>
        <begin position="19"/>
        <end position="78"/>
    </location>
</feature>
<keyword evidence="5" id="KW-1185">Reference proteome</keyword>
<dbReference type="Gene3D" id="3.40.50.2020">
    <property type="match status" value="1"/>
</dbReference>
<dbReference type="Pfam" id="PF00156">
    <property type="entry name" value="Pribosyltran"/>
    <property type="match status" value="1"/>
</dbReference>
<evidence type="ECO:0000256" key="1">
    <source>
        <dbReference type="ARBA" id="ARBA00008007"/>
    </source>
</evidence>
<dbReference type="Proteomes" id="UP001060414">
    <property type="component" value="Chromosome"/>
</dbReference>
<evidence type="ECO:0000259" key="3">
    <source>
        <dbReference type="Pfam" id="PF18912"/>
    </source>
</evidence>
<evidence type="ECO:0000313" key="4">
    <source>
        <dbReference type="EMBL" id="UWZ80090.1"/>
    </source>
</evidence>
<dbReference type="InterPro" id="IPR000836">
    <property type="entry name" value="PRTase_dom"/>
</dbReference>
<dbReference type="RefSeq" id="WP_260748447.1">
    <property type="nucleotide sequence ID" value="NZ_CP092109.1"/>
</dbReference>
<proteinExistence type="inferred from homology"/>
<name>A0ABY5ZQC7_9BACT</name>
<dbReference type="InterPro" id="IPR029057">
    <property type="entry name" value="PRTase-like"/>
</dbReference>
<dbReference type="PANTHER" id="PTHR47505:SF1">
    <property type="entry name" value="DNA UTILIZATION PROTEIN YHGH"/>
    <property type="match status" value="1"/>
</dbReference>
<comment type="similarity">
    <text evidence="1">Belongs to the ComF/GntX family.</text>
</comment>
<dbReference type="InterPro" id="IPR044005">
    <property type="entry name" value="DZR_2"/>
</dbReference>
<evidence type="ECO:0000259" key="2">
    <source>
        <dbReference type="Pfam" id="PF00156"/>
    </source>
</evidence>
<dbReference type="SUPFAM" id="SSF53271">
    <property type="entry name" value="PRTase-like"/>
    <property type="match status" value="1"/>
</dbReference>
<dbReference type="CDD" id="cd06223">
    <property type="entry name" value="PRTases_typeI"/>
    <property type="match status" value="1"/>
</dbReference>
<protein>
    <submittedName>
        <fullName evidence="4">ComF family protein</fullName>
    </submittedName>
</protein>
<gene>
    <name evidence="4" type="ORF">L9S41_01535</name>
</gene>
<dbReference type="InterPro" id="IPR051910">
    <property type="entry name" value="ComF/GntX_DNA_util-trans"/>
</dbReference>
<reference evidence="4" key="1">
    <citation type="journal article" date="2022" name="Environ. Microbiol.">
        <title>Geoalkalibacter halelectricus SAP #1 sp. nov. possessing extracellular electron transfer and mineral#reducing capabilities from a haloalkaline environment.</title>
        <authorList>
            <person name="Yadav S."/>
            <person name="Singh R."/>
            <person name="Sundharam S.S."/>
            <person name="Chaudhary S."/>
            <person name="Krishnamurthi S."/>
            <person name="Patil S.A."/>
        </authorList>
    </citation>
    <scope>NUCLEOTIDE SEQUENCE</scope>
    <source>
        <strain evidence="4">SAP-1</strain>
    </source>
</reference>
<feature type="domain" description="Phosphoribosyltransferase" evidence="2">
    <location>
        <begin position="184"/>
        <end position="248"/>
    </location>
</feature>
<dbReference type="PANTHER" id="PTHR47505">
    <property type="entry name" value="DNA UTILIZATION PROTEIN YHGH"/>
    <property type="match status" value="1"/>
</dbReference>
<dbReference type="EMBL" id="CP092109">
    <property type="protein sequence ID" value="UWZ80090.1"/>
    <property type="molecule type" value="Genomic_DNA"/>
</dbReference>
<accession>A0ABY5ZQC7</accession>
<sequence length="256" mass="27767">MGGGRGCAAWTRHQLADLMRLFLPPCCPLCDQPLGAKDQDGFCAVCRDAFRLLASPCCPRCSLPYAAADGSDHLCENCTRQEPPFVWAAAAAHYEGALRDAVQLFKFGRRLDLDRPLAALLLAATGERIRAFAPDLIVAVPLHAQRLRQRGYNQAQLLARILAKDLRLAAPARLLRRVRPTALQQGLPRQERHRNLRRAFHAQGAVAGRRVLLVDDVLTTGATLSACSQALLDGGAAAVAAVALARTSRQARLLDV</sequence>
<evidence type="ECO:0000313" key="5">
    <source>
        <dbReference type="Proteomes" id="UP001060414"/>
    </source>
</evidence>
<organism evidence="4 5">
    <name type="scientific">Geoalkalibacter halelectricus</name>
    <dbReference type="NCBI Taxonomy" id="2847045"/>
    <lineage>
        <taxon>Bacteria</taxon>
        <taxon>Pseudomonadati</taxon>
        <taxon>Thermodesulfobacteriota</taxon>
        <taxon>Desulfuromonadia</taxon>
        <taxon>Desulfuromonadales</taxon>
        <taxon>Geoalkalibacteraceae</taxon>
        <taxon>Geoalkalibacter</taxon>
    </lineage>
</organism>